<proteinExistence type="predicted"/>
<evidence type="ECO:0000313" key="1">
    <source>
        <dbReference type="EMBL" id="TFK71689.1"/>
    </source>
</evidence>
<name>A0ACD3B281_9AGAR</name>
<reference evidence="1 2" key="1">
    <citation type="journal article" date="2019" name="Nat. Ecol. Evol.">
        <title>Megaphylogeny resolves global patterns of mushroom evolution.</title>
        <authorList>
            <person name="Varga T."/>
            <person name="Krizsan K."/>
            <person name="Foldi C."/>
            <person name="Dima B."/>
            <person name="Sanchez-Garcia M."/>
            <person name="Sanchez-Ramirez S."/>
            <person name="Szollosi G.J."/>
            <person name="Szarkandi J.G."/>
            <person name="Papp V."/>
            <person name="Albert L."/>
            <person name="Andreopoulos W."/>
            <person name="Angelini C."/>
            <person name="Antonin V."/>
            <person name="Barry K.W."/>
            <person name="Bougher N.L."/>
            <person name="Buchanan P."/>
            <person name="Buyck B."/>
            <person name="Bense V."/>
            <person name="Catcheside P."/>
            <person name="Chovatia M."/>
            <person name="Cooper J."/>
            <person name="Damon W."/>
            <person name="Desjardin D."/>
            <person name="Finy P."/>
            <person name="Geml J."/>
            <person name="Haridas S."/>
            <person name="Hughes K."/>
            <person name="Justo A."/>
            <person name="Karasinski D."/>
            <person name="Kautmanova I."/>
            <person name="Kiss B."/>
            <person name="Kocsube S."/>
            <person name="Kotiranta H."/>
            <person name="LaButti K.M."/>
            <person name="Lechner B.E."/>
            <person name="Liimatainen K."/>
            <person name="Lipzen A."/>
            <person name="Lukacs Z."/>
            <person name="Mihaltcheva S."/>
            <person name="Morgado L.N."/>
            <person name="Niskanen T."/>
            <person name="Noordeloos M.E."/>
            <person name="Ohm R.A."/>
            <person name="Ortiz-Santana B."/>
            <person name="Ovrebo C."/>
            <person name="Racz N."/>
            <person name="Riley R."/>
            <person name="Savchenko A."/>
            <person name="Shiryaev A."/>
            <person name="Soop K."/>
            <person name="Spirin V."/>
            <person name="Szebenyi C."/>
            <person name="Tomsovsky M."/>
            <person name="Tulloss R.E."/>
            <person name="Uehling J."/>
            <person name="Grigoriev I.V."/>
            <person name="Vagvolgyi C."/>
            <person name="Papp T."/>
            <person name="Martin F.M."/>
            <person name="Miettinen O."/>
            <person name="Hibbett D.S."/>
            <person name="Nagy L.G."/>
        </authorList>
    </citation>
    <scope>NUCLEOTIDE SEQUENCE [LARGE SCALE GENOMIC DNA]</scope>
    <source>
        <strain evidence="1 2">NL-1719</strain>
    </source>
</reference>
<accession>A0ACD3B281</accession>
<dbReference type="Proteomes" id="UP000308600">
    <property type="component" value="Unassembled WGS sequence"/>
</dbReference>
<protein>
    <submittedName>
        <fullName evidence="1">Uncharacterized protein</fullName>
    </submittedName>
</protein>
<gene>
    <name evidence="1" type="ORF">BDN72DRAFT_764556</name>
</gene>
<organism evidence="1 2">
    <name type="scientific">Pluteus cervinus</name>
    <dbReference type="NCBI Taxonomy" id="181527"/>
    <lineage>
        <taxon>Eukaryota</taxon>
        <taxon>Fungi</taxon>
        <taxon>Dikarya</taxon>
        <taxon>Basidiomycota</taxon>
        <taxon>Agaricomycotina</taxon>
        <taxon>Agaricomycetes</taxon>
        <taxon>Agaricomycetidae</taxon>
        <taxon>Agaricales</taxon>
        <taxon>Pluteineae</taxon>
        <taxon>Pluteaceae</taxon>
        <taxon>Pluteus</taxon>
    </lineage>
</organism>
<keyword evidence="2" id="KW-1185">Reference proteome</keyword>
<sequence length="885" mass="100416">MSESISGKRHLSSHLLGRPCDENGIFLDENTPPHPVQTGPDPEEPWDPFEDRIAFDFAYKAFVEDQDSIRSITKDLNIWAASLHKHGESPPWSTAQEMYKTIDAIQHGPAPWRTITFRYEGEKPEDPPKWMLETYTLCVRDTRLVAHSQLATSKFREDIHYAPYNQFDTAKGGERVWSNVMSGDWSWEQADIIAANPSTHGSMFVPIIIGSDKTTVSVATGNQQYHPVYMSLGNFSNTARRAHINSVLPVAFLPIPKASKKQRKRRIWQRFCRQLYHACLEATFLPLEPWMTVHDVVRCPDDHFRRAVFGLGPYIADYPEQVWLTGIVQGWCPKCLARPENLDGEEVRLRREKKTDFLIKCFDPGILWDGFGIRADVVPFTHNFPRADIHQLLAPDLLHQVIKGVFKDHLITWVNEYLVAIHGEARALEIIQDIDRRIAAVPAFPGLRRFPDGRDFQQWTGDDSKALMKVYLGAVVGYIPNDMIRCLAAFLDFAYLARRNALSTSTLEQLEAALNQFIRHREAFENEGIRTSLPRQHSLQHYLAVIRLFGSPNGLCSSITESRHITAVKEPWRRSNRYNALIQMLRTIERIDKLDMAKNTFGKFGMMEGSTLSYTAGVLTGEIIDGPLDLTVNEDDGEDWEDDIGPVTGPRSMSDIFLAKTAGMSCDYSAPLDEVATRIEQPRFPEVTRRFLWSQRNPDSPLSPFEVPAAELPLITGHIRIYNSAVLDFYAPSDLCGAGGMKHERIRSNPSWFGGDPRRDTVFVETDAEGEGMLGLTIARVLLFFSFVHGNDDYDCALVHWLKPHGDRPDPVTNLWVVCPEYSGNGRRTLEVISIKAIACAAHLIPAFGVNPLPEDFKFSWSLDVFHSFYVNSYADHHTHELIKV</sequence>
<evidence type="ECO:0000313" key="2">
    <source>
        <dbReference type="Proteomes" id="UP000308600"/>
    </source>
</evidence>
<dbReference type="EMBL" id="ML208294">
    <property type="protein sequence ID" value="TFK71689.1"/>
    <property type="molecule type" value="Genomic_DNA"/>
</dbReference>